<organism evidence="1 2">
    <name type="scientific">Tolypocladium paradoxum</name>
    <dbReference type="NCBI Taxonomy" id="94208"/>
    <lineage>
        <taxon>Eukaryota</taxon>
        <taxon>Fungi</taxon>
        <taxon>Dikarya</taxon>
        <taxon>Ascomycota</taxon>
        <taxon>Pezizomycotina</taxon>
        <taxon>Sordariomycetes</taxon>
        <taxon>Hypocreomycetidae</taxon>
        <taxon>Hypocreales</taxon>
        <taxon>Ophiocordycipitaceae</taxon>
        <taxon>Tolypocladium</taxon>
    </lineage>
</organism>
<dbReference type="EMBL" id="PKSG01000689">
    <property type="protein sequence ID" value="POR33390.1"/>
    <property type="molecule type" value="Genomic_DNA"/>
</dbReference>
<accession>A0A2S4KTB6</accession>
<sequence length="208" mass="23016">MAVKDAATEEFEMPALPLEVRLHNDPFSSAQLWSFTQQDSPISFPSIASILCLLTSPSKQPYLELESQDPAYRFADSDISWCLDSLNGRRNNPSLREASPVPLELRLTSGHISTSFFTFYVYLNRSPPDTKSIAGSGMEIDRGQLTVPVELGGQKRVMIVAEQRTRIGMRVATSYRGQIPDASPSAVGVVMSDYGRTQVGSKWFYGNT</sequence>
<proteinExistence type="predicted"/>
<gene>
    <name evidence="1" type="ORF">TPAR_06421</name>
</gene>
<evidence type="ECO:0000313" key="1">
    <source>
        <dbReference type="EMBL" id="POR33390.1"/>
    </source>
</evidence>
<reference evidence="1 2" key="1">
    <citation type="submission" date="2018-01" db="EMBL/GenBank/DDBJ databases">
        <title>Harnessing the power of phylogenomics to disentangle the directionality and signatures of interkingdom host jumping in the parasitic fungal genus Tolypocladium.</title>
        <authorList>
            <person name="Quandt C.A."/>
            <person name="Patterson W."/>
            <person name="Spatafora J.W."/>
        </authorList>
    </citation>
    <scope>NUCLEOTIDE SEQUENCE [LARGE SCALE GENOMIC DNA]</scope>
    <source>
        <strain evidence="1 2">NRBC 100945</strain>
    </source>
</reference>
<dbReference type="Proteomes" id="UP000237481">
    <property type="component" value="Unassembled WGS sequence"/>
</dbReference>
<evidence type="ECO:0000313" key="2">
    <source>
        <dbReference type="Proteomes" id="UP000237481"/>
    </source>
</evidence>
<dbReference type="AlphaFoldDB" id="A0A2S4KTB6"/>
<comment type="caution">
    <text evidence="1">The sequence shown here is derived from an EMBL/GenBank/DDBJ whole genome shotgun (WGS) entry which is preliminary data.</text>
</comment>
<protein>
    <submittedName>
        <fullName evidence="1">Uncharacterized protein</fullName>
    </submittedName>
</protein>
<name>A0A2S4KTB6_9HYPO</name>
<keyword evidence="2" id="KW-1185">Reference proteome</keyword>